<reference evidence="2 3" key="1">
    <citation type="submission" date="2018-12" db="EMBL/GenBank/DDBJ databases">
        <title>Pseudomonas aeruginosa Diversity Panel.</title>
        <authorList>
            <person name="Snesrud E."/>
            <person name="Mcgann P."/>
        </authorList>
    </citation>
    <scope>NUCLEOTIDE SEQUENCE [LARGE SCALE GENOMIC DNA]</scope>
    <source>
        <strain evidence="2 3">MRSN6241</strain>
    </source>
</reference>
<dbReference type="Pfam" id="PF13401">
    <property type="entry name" value="AAA_22"/>
    <property type="match status" value="1"/>
</dbReference>
<keyword evidence="2" id="KW-0067">ATP-binding</keyword>
<evidence type="ECO:0000313" key="3">
    <source>
        <dbReference type="Proteomes" id="UP000276985"/>
    </source>
</evidence>
<keyword evidence="2" id="KW-0547">Nucleotide-binding</keyword>
<name>A0ABD7JZB8_PSEAI</name>
<dbReference type="Gene3D" id="3.40.50.300">
    <property type="entry name" value="P-loop containing nucleotide triphosphate hydrolases"/>
    <property type="match status" value="1"/>
</dbReference>
<dbReference type="InterPro" id="IPR049945">
    <property type="entry name" value="AAA_22"/>
</dbReference>
<dbReference type="InterPro" id="IPR027417">
    <property type="entry name" value="P-loop_NTPase"/>
</dbReference>
<sequence>MDIQHMRPIDTDLHPVCNRTYLMPTYSIGETYAMVLKTIRRRDSGLMIYGRPRYGKTSAMLYCRHCLNADFPDLPVAIYNAKREVSPHKGNFYISLLEVVGHKRWEDHSSVVVKHARLVNFMADAASRDPRKLFILFLDEAQRLLHAHFDWIKDIYNDLLFRGVTLLPILVGQRQLLDQKKSFLRAGEEGEAIVNRFMLYEHPFRGIKAKEDFLDCLGHYDATVYPEASGWTYTRFFLPEAFSAGFRLQTYGDILWEAFNDSYNALGIKENMEVPMKYFTKTVEMLLIENADRDGLDFSLSTEACMRLIQESWFQAATANSKAAHGLSER</sequence>
<dbReference type="RefSeq" id="WP_003158793.1">
    <property type="nucleotide sequence ID" value="NZ_CAADKC010000290.1"/>
</dbReference>
<dbReference type="AlphaFoldDB" id="A0ABD7JZB8"/>
<protein>
    <submittedName>
        <fullName evidence="2">ATP-binding protein</fullName>
    </submittedName>
</protein>
<gene>
    <name evidence="2" type="ORF">DY940_20535</name>
</gene>
<dbReference type="EMBL" id="RXTL01000025">
    <property type="protein sequence ID" value="RTS43709.1"/>
    <property type="molecule type" value="Genomic_DNA"/>
</dbReference>
<dbReference type="SUPFAM" id="SSF52540">
    <property type="entry name" value="P-loop containing nucleoside triphosphate hydrolases"/>
    <property type="match status" value="1"/>
</dbReference>
<dbReference type="Proteomes" id="UP000276985">
    <property type="component" value="Unassembled WGS sequence"/>
</dbReference>
<evidence type="ECO:0000313" key="2">
    <source>
        <dbReference type="EMBL" id="RTS43709.1"/>
    </source>
</evidence>
<comment type="caution">
    <text evidence="2">The sequence shown here is derived from an EMBL/GenBank/DDBJ whole genome shotgun (WGS) entry which is preliminary data.</text>
</comment>
<evidence type="ECO:0000259" key="1">
    <source>
        <dbReference type="Pfam" id="PF13401"/>
    </source>
</evidence>
<dbReference type="GO" id="GO:0005524">
    <property type="term" value="F:ATP binding"/>
    <property type="evidence" value="ECO:0007669"/>
    <property type="project" value="UniProtKB-KW"/>
</dbReference>
<organism evidence="2 3">
    <name type="scientific">Pseudomonas aeruginosa</name>
    <dbReference type="NCBI Taxonomy" id="287"/>
    <lineage>
        <taxon>Bacteria</taxon>
        <taxon>Pseudomonadati</taxon>
        <taxon>Pseudomonadota</taxon>
        <taxon>Gammaproteobacteria</taxon>
        <taxon>Pseudomonadales</taxon>
        <taxon>Pseudomonadaceae</taxon>
        <taxon>Pseudomonas</taxon>
    </lineage>
</organism>
<proteinExistence type="predicted"/>
<accession>A0ABD7JZB8</accession>
<feature type="domain" description="ORC1/DEAH AAA+ ATPase" evidence="1">
    <location>
        <begin position="42"/>
        <end position="178"/>
    </location>
</feature>